<sequence>MPAYWNPNYAAERSADALAGAFFDLQKWFQKQPCSQINTGVLALKMDQFIKENFQEIGGQATRNAPLGWLGTPRQYKEDWSGTDDCY</sequence>
<proteinExistence type="predicted"/>
<dbReference type="RefSeq" id="WP_166249577.1">
    <property type="nucleotide sequence ID" value="NZ_CP049616.1"/>
</dbReference>
<protein>
    <submittedName>
        <fullName evidence="1">Uncharacterized protein</fullName>
    </submittedName>
</protein>
<organism evidence="1 2">
    <name type="scientific">Flagellimonas oceani</name>
    <dbReference type="NCBI Taxonomy" id="2698672"/>
    <lineage>
        <taxon>Bacteria</taxon>
        <taxon>Pseudomonadati</taxon>
        <taxon>Bacteroidota</taxon>
        <taxon>Flavobacteriia</taxon>
        <taxon>Flavobacteriales</taxon>
        <taxon>Flavobacteriaceae</taxon>
        <taxon>Flagellimonas</taxon>
    </lineage>
</organism>
<evidence type="ECO:0000313" key="1">
    <source>
        <dbReference type="EMBL" id="QII46200.1"/>
    </source>
</evidence>
<dbReference type="AlphaFoldDB" id="A0A6G7J680"/>
<gene>
    <name evidence="1" type="ORF">GVT53_16440</name>
</gene>
<accession>A0A6G7J680</accession>
<keyword evidence="2" id="KW-1185">Reference proteome</keyword>
<name>A0A6G7J680_9FLAO</name>
<evidence type="ECO:0000313" key="2">
    <source>
        <dbReference type="Proteomes" id="UP000502928"/>
    </source>
</evidence>
<reference evidence="1 2" key="1">
    <citation type="submission" date="2020-02" db="EMBL/GenBank/DDBJ databases">
        <title>Complete genome of Muricauda sp. 501str8.</title>
        <authorList>
            <person name="Dong B."/>
            <person name="Zhu S."/>
            <person name="Yang J."/>
            <person name="Chen J."/>
        </authorList>
    </citation>
    <scope>NUCLEOTIDE SEQUENCE [LARGE SCALE GENOMIC DNA]</scope>
    <source>
        <strain evidence="1 2">501str8</strain>
    </source>
</reference>
<dbReference type="EMBL" id="CP049616">
    <property type="protein sequence ID" value="QII46200.1"/>
    <property type="molecule type" value="Genomic_DNA"/>
</dbReference>
<dbReference type="Proteomes" id="UP000502928">
    <property type="component" value="Chromosome"/>
</dbReference>
<dbReference type="KEGG" id="mut:GVT53_16440"/>